<protein>
    <submittedName>
        <fullName evidence="1">Uncharacterized protein</fullName>
    </submittedName>
</protein>
<gene>
    <name evidence="1" type="ORF">SAMN05892877_109267</name>
</gene>
<proteinExistence type="predicted"/>
<dbReference type="RefSeq" id="WP_210201996.1">
    <property type="nucleotide sequence ID" value="NZ_OBQD01000009.1"/>
</dbReference>
<evidence type="ECO:0000313" key="1">
    <source>
        <dbReference type="EMBL" id="SOC42233.1"/>
    </source>
</evidence>
<organism evidence="1 2">
    <name type="scientific">Rhizobium subbaraonis</name>
    <dbReference type="NCBI Taxonomy" id="908946"/>
    <lineage>
        <taxon>Bacteria</taxon>
        <taxon>Pseudomonadati</taxon>
        <taxon>Pseudomonadota</taxon>
        <taxon>Alphaproteobacteria</taxon>
        <taxon>Hyphomicrobiales</taxon>
        <taxon>Rhizobiaceae</taxon>
        <taxon>Rhizobium/Agrobacterium group</taxon>
        <taxon>Rhizobium</taxon>
    </lineage>
</organism>
<dbReference type="InterPro" id="IPR011051">
    <property type="entry name" value="RmlC_Cupin_sf"/>
</dbReference>
<dbReference type="SUPFAM" id="SSF51182">
    <property type="entry name" value="RmlC-like cupins"/>
    <property type="match status" value="1"/>
</dbReference>
<dbReference type="Gene3D" id="2.60.120.10">
    <property type="entry name" value="Jelly Rolls"/>
    <property type="match status" value="1"/>
</dbReference>
<reference evidence="1 2" key="1">
    <citation type="submission" date="2017-08" db="EMBL/GenBank/DDBJ databases">
        <authorList>
            <person name="de Groot N.N."/>
        </authorList>
    </citation>
    <scope>NUCLEOTIDE SEQUENCE [LARGE SCALE GENOMIC DNA]</scope>
    <source>
        <strain evidence="1 2">JC85</strain>
    </source>
</reference>
<dbReference type="InterPro" id="IPR014710">
    <property type="entry name" value="RmlC-like_jellyroll"/>
</dbReference>
<name>A0A285UKD7_9HYPH</name>
<evidence type="ECO:0000313" key="2">
    <source>
        <dbReference type="Proteomes" id="UP000219167"/>
    </source>
</evidence>
<dbReference type="AlphaFoldDB" id="A0A285UKD7"/>
<accession>A0A285UKD7</accession>
<dbReference type="EMBL" id="OBQD01000009">
    <property type="protein sequence ID" value="SOC42233.1"/>
    <property type="molecule type" value="Genomic_DNA"/>
</dbReference>
<sequence length="124" mass="13885">MSNESNEPISGALGANIMGPRNIELERQNPDMLRSPYTDAGTVPNLKFSFSAARNRLAKGGPRDVLARNFGVAESAFANLPVDVEHDRWILPATLPARWTQTGWYRRQARPGFPTASSFRRWSR</sequence>
<dbReference type="Proteomes" id="UP000219167">
    <property type="component" value="Unassembled WGS sequence"/>
</dbReference>
<keyword evidence="2" id="KW-1185">Reference proteome</keyword>